<dbReference type="AlphaFoldDB" id="A0A8B8BZL1"/>
<feature type="region of interest" description="Disordered" evidence="2">
    <location>
        <begin position="586"/>
        <end position="619"/>
    </location>
</feature>
<dbReference type="Pfam" id="PF00014">
    <property type="entry name" value="Kunitz_BPTI"/>
    <property type="match status" value="1"/>
</dbReference>
<feature type="compositionally biased region" description="Basic and acidic residues" evidence="2">
    <location>
        <begin position="296"/>
        <end position="306"/>
    </location>
</feature>
<evidence type="ECO:0000256" key="1">
    <source>
        <dbReference type="ARBA" id="ARBA00023157"/>
    </source>
</evidence>
<dbReference type="Gene3D" id="4.10.410.10">
    <property type="entry name" value="Pancreatic trypsin inhibitor Kunitz domain"/>
    <property type="match status" value="1"/>
</dbReference>
<dbReference type="InterPro" id="IPR050098">
    <property type="entry name" value="TFPI/VKTCI-like"/>
</dbReference>
<feature type="compositionally biased region" description="Polar residues" evidence="2">
    <location>
        <begin position="451"/>
        <end position="487"/>
    </location>
</feature>
<dbReference type="SMART" id="SM00131">
    <property type="entry name" value="KU"/>
    <property type="match status" value="1"/>
</dbReference>
<reference evidence="5" key="1">
    <citation type="submission" date="2025-08" db="UniProtKB">
        <authorList>
            <consortium name="RefSeq"/>
        </authorList>
    </citation>
    <scope>IDENTIFICATION</scope>
    <source>
        <tissue evidence="5">Whole sample</tissue>
    </source>
</reference>
<feature type="compositionally biased region" description="Polar residues" evidence="2">
    <location>
        <begin position="264"/>
        <end position="275"/>
    </location>
</feature>
<accession>A0A8B8BZL1</accession>
<dbReference type="RefSeq" id="XP_022308832.1">
    <property type="nucleotide sequence ID" value="XM_022453124.1"/>
</dbReference>
<gene>
    <name evidence="5" type="primary">LOC111114698</name>
</gene>
<feature type="region of interest" description="Disordered" evidence="2">
    <location>
        <begin position="451"/>
        <end position="489"/>
    </location>
</feature>
<feature type="region of interest" description="Disordered" evidence="2">
    <location>
        <begin position="1"/>
        <end position="26"/>
    </location>
</feature>
<sequence length="751" mass="85069">MQSLRDRRQRFMEQSRTQQGSHRQDFNQFYQTTTSPPTEATTQAFFKNTFPPIFNLLVKNSLPPTQTPKPEATRTQTDNFQHHRQHNENRFSQMSHHRQATNSGSFLQEGSLRLGGPSFKNAPFGNHLLDVVPEMQLYETREPVLPMDIISENKTKSENIDIGHPQNILMDKDERQSMKYSSIDPYYSKDMPSGTRIEKISTLRPSQLETTYSIASTETTTLPPSTESVSTKRQTPISHQHIPAHSRHDQSSFGSSFGRFGNSHQQFRSQMGNTHHGSHSDSNKMEQNVQNTHRQTHFDRQADHRSQGHIHPHQQQVYKKTHVTVSIKSTQPPATTVLGIHQQKHSFTTKAPNNHPAKDPTSVKDIVPEQHETQNNFRNSQTRSHHQQNHQQHQQASHGGFVISPVNREKPAMTQTHRSNHHNQVLNINQQSRIGQTMDRVSSAAFNNQQRQLNDQTSQNHQLQSMSHHGRQNSAMRGSQTGTQTNRNVDHRQQVPQAPNMDSGFDAGFFISKPKDIIPPSRAQQFKPAGIPIQAQRSATKVVQSPTPAPTQGYLNFMADFGGIEKFNHGQNKENLSSQHAKTPTRNAAGASLAAGRASSQHTAQIAQTSSVKNPSSHTADFWNRQHQFSNRFQRRQSFGSSFQQNQVNFQARFTTSTTTTTTTTTTTAAPPVRRHFASHHGSPQSQQHVSGSSQNRCRMPKEEGPCRNWASRYFYDPVMMSCREFYFGGCGGNQNNFRTRSECLRTCYGS</sequence>
<name>A0A8B8BZL1_CRAVI</name>
<feature type="compositionally biased region" description="Polar residues" evidence="2">
    <location>
        <begin position="601"/>
        <end position="619"/>
    </location>
</feature>
<feature type="compositionally biased region" description="Low complexity" evidence="2">
    <location>
        <begin position="251"/>
        <end position="263"/>
    </location>
</feature>
<dbReference type="PANTHER" id="PTHR10083">
    <property type="entry name" value="KUNITZ-TYPE PROTEASE INHIBITOR-RELATED"/>
    <property type="match status" value="1"/>
</dbReference>
<evidence type="ECO:0000259" key="3">
    <source>
        <dbReference type="PROSITE" id="PS50279"/>
    </source>
</evidence>
<evidence type="ECO:0000313" key="5">
    <source>
        <dbReference type="RefSeq" id="XP_022308832.1"/>
    </source>
</evidence>
<dbReference type="InterPro" id="IPR002223">
    <property type="entry name" value="Kunitz_BPTI"/>
</dbReference>
<dbReference type="PANTHER" id="PTHR10083:SF380">
    <property type="entry name" value="COLOSTRUM TRYPSIN INHIBITOR"/>
    <property type="match status" value="1"/>
</dbReference>
<feature type="compositionally biased region" description="Polar residues" evidence="2">
    <location>
        <begin position="14"/>
        <end position="26"/>
    </location>
</feature>
<organism evidence="4 5">
    <name type="scientific">Crassostrea virginica</name>
    <name type="common">Eastern oyster</name>
    <dbReference type="NCBI Taxonomy" id="6565"/>
    <lineage>
        <taxon>Eukaryota</taxon>
        <taxon>Metazoa</taxon>
        <taxon>Spiralia</taxon>
        <taxon>Lophotrochozoa</taxon>
        <taxon>Mollusca</taxon>
        <taxon>Bivalvia</taxon>
        <taxon>Autobranchia</taxon>
        <taxon>Pteriomorphia</taxon>
        <taxon>Ostreida</taxon>
        <taxon>Ostreoidea</taxon>
        <taxon>Ostreidae</taxon>
        <taxon>Crassostrea</taxon>
    </lineage>
</organism>
<dbReference type="SUPFAM" id="SSF57362">
    <property type="entry name" value="BPTI-like"/>
    <property type="match status" value="1"/>
</dbReference>
<dbReference type="GO" id="GO:0005615">
    <property type="term" value="C:extracellular space"/>
    <property type="evidence" value="ECO:0007669"/>
    <property type="project" value="TreeGrafter"/>
</dbReference>
<keyword evidence="4" id="KW-1185">Reference proteome</keyword>
<evidence type="ECO:0000256" key="2">
    <source>
        <dbReference type="SAM" id="MobiDB-lite"/>
    </source>
</evidence>
<dbReference type="Proteomes" id="UP000694844">
    <property type="component" value="Chromosome 9"/>
</dbReference>
<dbReference type="KEGG" id="cvn:111114698"/>
<keyword evidence="1" id="KW-1015">Disulfide bond</keyword>
<feature type="domain" description="BPTI/Kunitz inhibitor" evidence="3">
    <location>
        <begin position="698"/>
        <end position="748"/>
    </location>
</feature>
<dbReference type="CDD" id="cd00109">
    <property type="entry name" value="Kunitz-type"/>
    <property type="match status" value="1"/>
</dbReference>
<evidence type="ECO:0000313" key="4">
    <source>
        <dbReference type="Proteomes" id="UP000694844"/>
    </source>
</evidence>
<proteinExistence type="predicted"/>
<dbReference type="PRINTS" id="PR00759">
    <property type="entry name" value="BASICPTASE"/>
</dbReference>
<feature type="region of interest" description="Disordered" evidence="2">
    <location>
        <begin position="61"/>
        <end position="80"/>
    </location>
</feature>
<feature type="region of interest" description="Disordered" evidence="2">
    <location>
        <begin position="676"/>
        <end position="703"/>
    </location>
</feature>
<dbReference type="PROSITE" id="PS50279">
    <property type="entry name" value="BPTI_KUNITZ_2"/>
    <property type="match status" value="1"/>
</dbReference>
<dbReference type="GeneID" id="111114698"/>
<feature type="compositionally biased region" description="Low complexity" evidence="2">
    <location>
        <begin position="215"/>
        <end position="231"/>
    </location>
</feature>
<dbReference type="PROSITE" id="PS00280">
    <property type="entry name" value="BPTI_KUNITZ_1"/>
    <property type="match status" value="1"/>
</dbReference>
<dbReference type="OrthoDB" id="4473401at2759"/>
<feature type="region of interest" description="Disordered" evidence="2">
    <location>
        <begin position="215"/>
        <end position="316"/>
    </location>
</feature>
<feature type="region of interest" description="Disordered" evidence="2">
    <location>
        <begin position="377"/>
        <end position="398"/>
    </location>
</feature>
<dbReference type="InterPro" id="IPR020901">
    <property type="entry name" value="Prtase_inh_Kunz-CS"/>
</dbReference>
<feature type="compositionally biased region" description="Polar residues" evidence="2">
    <location>
        <begin position="682"/>
        <end position="697"/>
    </location>
</feature>
<dbReference type="FunFam" id="4.10.410.10:FF:000020">
    <property type="entry name" value="Collagen, type VI, alpha 3"/>
    <property type="match status" value="1"/>
</dbReference>
<feature type="compositionally biased region" description="Basic and acidic residues" evidence="2">
    <location>
        <begin position="1"/>
        <end position="13"/>
    </location>
</feature>
<feature type="compositionally biased region" description="Low complexity" evidence="2">
    <location>
        <begin position="588"/>
        <end position="600"/>
    </location>
</feature>
<dbReference type="InterPro" id="IPR036880">
    <property type="entry name" value="Kunitz_BPTI_sf"/>
</dbReference>
<dbReference type="GO" id="GO:0004867">
    <property type="term" value="F:serine-type endopeptidase inhibitor activity"/>
    <property type="evidence" value="ECO:0007669"/>
    <property type="project" value="InterPro"/>
</dbReference>
<protein>
    <submittedName>
        <fullName evidence="5">LOW QUALITY PROTEIN: transcription factor mef2A-like</fullName>
    </submittedName>
</protein>